<dbReference type="PANTHER" id="PTHR43155:SF2">
    <property type="entry name" value="CYCLIC DI-GMP PHOSPHODIESTERASE PA4108"/>
    <property type="match status" value="1"/>
</dbReference>
<reference evidence="3" key="1">
    <citation type="submission" date="2020-07" db="EMBL/GenBank/DDBJ databases">
        <title>Koleobacter methoxysyntrophicus gen. nov., sp. nov., a novel anaerobic bacterium isolated from deep subsurface oil field and proposal of Koleobacterales ord. nov. in the phylum Firmicutes.</title>
        <authorList>
            <person name="Sakamoto S."/>
            <person name="Tamaki H."/>
        </authorList>
    </citation>
    <scope>NUCLEOTIDE SEQUENCE</scope>
    <source>
        <strain evidence="3">NRmbB1</strain>
    </source>
</reference>
<keyword evidence="1" id="KW-1133">Transmembrane helix</keyword>
<proteinExistence type="predicted"/>
<keyword evidence="1" id="KW-0472">Membrane</keyword>
<protein>
    <submittedName>
        <fullName evidence="3">Cyclic di-GMP phosphodiesterase</fullName>
        <ecNumber evidence="3">3.1.4.-</ecNumber>
    </submittedName>
</protein>
<feature type="domain" description="HD-GYP" evidence="2">
    <location>
        <begin position="108"/>
        <end position="304"/>
    </location>
</feature>
<dbReference type="Pfam" id="PF13487">
    <property type="entry name" value="HD_5"/>
    <property type="match status" value="1"/>
</dbReference>
<dbReference type="RefSeq" id="WP_206707582.1">
    <property type="nucleotide sequence ID" value="NZ_CP059066.1"/>
</dbReference>
<dbReference type="InterPro" id="IPR037522">
    <property type="entry name" value="HD_GYP_dom"/>
</dbReference>
<keyword evidence="4" id="KW-1185">Reference proteome</keyword>
<evidence type="ECO:0000256" key="1">
    <source>
        <dbReference type="SAM" id="Phobius"/>
    </source>
</evidence>
<sequence>MRFIPSNCIREGMILAKPLQDSYGRILLAKGTMLKQSYIKKILEIGYNGVYIEDKFTKDIQTIDVISNELRISTVKCLTEFMENLNSSSETFDTDIKPIKLKINEIINELLQKRDVMVNIIDLKIFDKYTYFHSVNVTVIALIIGISLGYNKERLYELGIGAIVHDIGKVFIPEEILKKPEKLSGTEFEIIKSHPLEGFKYLQKHFDIPSTSRIIALMHHEKIDGSGYPKKLKDDEIHEYAKIVCIADVYDALTSDRPYRKAYPPSHAIEYIMGGSGRLFDSELVTVFTKKIAPYPVGTYVRLSNNQIGIVTENFENCCLRPRLRIVKDSNGKIVEPYEINLRDDPNMRNLTIIEIYNDVVG</sequence>
<name>A0A8A0RPU0_9FIRM</name>
<dbReference type="SUPFAM" id="SSF109604">
    <property type="entry name" value="HD-domain/PDEase-like"/>
    <property type="match status" value="1"/>
</dbReference>
<keyword evidence="1" id="KW-0812">Transmembrane</keyword>
<dbReference type="KEGG" id="kme:H0A61_02674"/>
<dbReference type="EC" id="3.1.4.-" evidence="3"/>
<evidence type="ECO:0000259" key="2">
    <source>
        <dbReference type="PROSITE" id="PS51832"/>
    </source>
</evidence>
<evidence type="ECO:0000313" key="3">
    <source>
        <dbReference type="EMBL" id="QSQ10273.1"/>
    </source>
</evidence>
<dbReference type="Proteomes" id="UP000662904">
    <property type="component" value="Chromosome"/>
</dbReference>
<dbReference type="SMART" id="SM00471">
    <property type="entry name" value="HDc"/>
    <property type="match status" value="1"/>
</dbReference>
<organism evidence="3 4">
    <name type="scientific">Koleobacter methoxysyntrophicus</name>
    <dbReference type="NCBI Taxonomy" id="2751313"/>
    <lineage>
        <taxon>Bacteria</taxon>
        <taxon>Bacillati</taxon>
        <taxon>Bacillota</taxon>
        <taxon>Clostridia</taxon>
        <taxon>Koleobacterales</taxon>
        <taxon>Koleobacteraceae</taxon>
        <taxon>Koleobacter</taxon>
    </lineage>
</organism>
<keyword evidence="3" id="KW-0378">Hydrolase</keyword>
<dbReference type="AlphaFoldDB" id="A0A8A0RPU0"/>
<dbReference type="EMBL" id="CP059066">
    <property type="protein sequence ID" value="QSQ10273.1"/>
    <property type="molecule type" value="Genomic_DNA"/>
</dbReference>
<gene>
    <name evidence="3" type="ORF">H0A61_02674</name>
</gene>
<accession>A0A8A0RPU0</accession>
<dbReference type="CDD" id="cd00077">
    <property type="entry name" value="HDc"/>
    <property type="match status" value="1"/>
</dbReference>
<evidence type="ECO:0000313" key="4">
    <source>
        <dbReference type="Proteomes" id="UP000662904"/>
    </source>
</evidence>
<dbReference type="PANTHER" id="PTHR43155">
    <property type="entry name" value="CYCLIC DI-GMP PHOSPHODIESTERASE PA4108-RELATED"/>
    <property type="match status" value="1"/>
</dbReference>
<dbReference type="PROSITE" id="PS51832">
    <property type="entry name" value="HD_GYP"/>
    <property type="match status" value="1"/>
</dbReference>
<dbReference type="GO" id="GO:0016787">
    <property type="term" value="F:hydrolase activity"/>
    <property type="evidence" value="ECO:0007669"/>
    <property type="project" value="UniProtKB-KW"/>
</dbReference>
<feature type="transmembrane region" description="Helical" evidence="1">
    <location>
        <begin position="129"/>
        <end position="150"/>
    </location>
</feature>
<dbReference type="Gene3D" id="1.10.3210.10">
    <property type="entry name" value="Hypothetical protein af1432"/>
    <property type="match status" value="1"/>
</dbReference>
<dbReference type="InterPro" id="IPR003607">
    <property type="entry name" value="HD/PDEase_dom"/>
</dbReference>